<dbReference type="InterPro" id="IPR005901">
    <property type="entry name" value="GLPGLI"/>
</dbReference>
<sequence>MKKILLLSSILICGFYFAQQVHVKYLRVLSSFTTTHEDLYIKNNQVLSIQDSIIINNKLTDSWTLGVNLDNGKKPAKQYFVSDLDKNNEAEKNFFFTSNVDSREFFIYDKVPQLKWNIDEKETKTIAGYKCQKATTMFRGSKVTAYFTKDLPYSAGPFKFYGLPGLILDIRVDNKDYDIWKAESVDVNDKTTIAFKPQFLKKEKISLKDYVAAKEAHMNKIFAKVTDALPKNYKAKVTTNQRFSVEQKYEWEDKPSE</sequence>
<evidence type="ECO:0000313" key="2">
    <source>
        <dbReference type="Proteomes" id="UP000236413"/>
    </source>
</evidence>
<dbReference type="Pfam" id="PF22252">
    <property type="entry name" value="PNGase_F-II_N"/>
    <property type="match status" value="1"/>
</dbReference>
<dbReference type="RefSeq" id="WP_103234033.1">
    <property type="nucleotide sequence ID" value="NZ_PPEG02000007.1"/>
</dbReference>
<name>A0A316WEH2_9FLAO</name>
<dbReference type="Proteomes" id="UP000236413">
    <property type="component" value="Unassembled WGS sequence"/>
</dbReference>
<accession>A0A316WEH2</accession>
<proteinExistence type="predicted"/>
<comment type="caution">
    <text evidence="1">The sequence shown here is derived from an EMBL/GenBank/DDBJ whole genome shotgun (WGS) entry which is preliminary data.</text>
</comment>
<evidence type="ECO:0000313" key="1">
    <source>
        <dbReference type="EMBL" id="PWN59822.1"/>
    </source>
</evidence>
<dbReference type="EMBL" id="PPEG02000007">
    <property type="protein sequence ID" value="PWN59822.1"/>
    <property type="molecule type" value="Genomic_DNA"/>
</dbReference>
<reference evidence="1 2" key="1">
    <citation type="submission" date="2018-04" db="EMBL/GenBank/DDBJ databases">
        <title>Chryseobacterium oncorhynchi 701B-08T from rainbow trout, and Chryseobacterium viscerum 687B-08T from diseased fish.</title>
        <authorList>
            <person name="Jeong J.-J."/>
            <person name="Lee Y.J."/>
            <person name="Pathiraja D."/>
            <person name="Park B."/>
            <person name="Choi I.-G."/>
            <person name="Kim K.D."/>
        </authorList>
    </citation>
    <scope>NUCLEOTIDE SEQUENCE [LARGE SCALE GENOMIC DNA]</scope>
    <source>
        <strain evidence="1 2">687B-08</strain>
    </source>
</reference>
<dbReference type="NCBIfam" id="TIGR01200">
    <property type="entry name" value="GLPGLI"/>
    <property type="match status" value="1"/>
</dbReference>
<dbReference type="AlphaFoldDB" id="A0A316WEH2"/>
<organism evidence="1 2">
    <name type="scientific">Chryseobacterium viscerum</name>
    <dbReference type="NCBI Taxonomy" id="1037377"/>
    <lineage>
        <taxon>Bacteria</taxon>
        <taxon>Pseudomonadati</taxon>
        <taxon>Bacteroidota</taxon>
        <taxon>Flavobacteriia</taxon>
        <taxon>Flavobacteriales</taxon>
        <taxon>Weeksellaceae</taxon>
        <taxon>Chryseobacterium group</taxon>
        <taxon>Chryseobacterium</taxon>
    </lineage>
</organism>
<protein>
    <submittedName>
        <fullName evidence="1">GLPGLI family protein</fullName>
    </submittedName>
</protein>
<gene>
    <name evidence="1" type="ORF">C1634_017520</name>
</gene>